<dbReference type="InterPro" id="IPR001919">
    <property type="entry name" value="CBD2"/>
</dbReference>
<evidence type="ECO:0000256" key="1">
    <source>
        <dbReference type="SAM" id="MobiDB-lite"/>
    </source>
</evidence>
<keyword evidence="4" id="KW-1185">Reference proteome</keyword>
<feature type="domain" description="CBM2" evidence="2">
    <location>
        <begin position="71"/>
        <end position="165"/>
    </location>
</feature>
<dbReference type="SMART" id="SM00637">
    <property type="entry name" value="CBD_II"/>
    <property type="match status" value="1"/>
</dbReference>
<dbReference type="GO" id="GO:0030247">
    <property type="term" value="F:polysaccharide binding"/>
    <property type="evidence" value="ECO:0007669"/>
    <property type="project" value="InterPro"/>
</dbReference>
<dbReference type="GO" id="GO:0004553">
    <property type="term" value="F:hydrolase activity, hydrolyzing O-glycosyl compounds"/>
    <property type="evidence" value="ECO:0007669"/>
    <property type="project" value="InterPro"/>
</dbReference>
<dbReference type="AlphaFoldDB" id="A0A7K1LCK6"/>
<dbReference type="InterPro" id="IPR012291">
    <property type="entry name" value="CBM2_carb-bd_dom_sf"/>
</dbReference>
<gene>
    <name evidence="3" type="ORF">GNZ18_36225</name>
</gene>
<dbReference type="Proteomes" id="UP000432015">
    <property type="component" value="Unassembled WGS sequence"/>
</dbReference>
<accession>A0A7K1LCK6</accession>
<dbReference type="SUPFAM" id="SSF49384">
    <property type="entry name" value="Carbohydrate-binding domain"/>
    <property type="match status" value="1"/>
</dbReference>
<dbReference type="Pfam" id="PF00553">
    <property type="entry name" value="CBM_2"/>
    <property type="match status" value="1"/>
</dbReference>
<evidence type="ECO:0000259" key="2">
    <source>
        <dbReference type="SMART" id="SM00637"/>
    </source>
</evidence>
<name>A0A7K1LCK6_9ACTN</name>
<organism evidence="3 4">
    <name type="scientific">Actinomadura litoris</name>
    <dbReference type="NCBI Taxonomy" id="2678616"/>
    <lineage>
        <taxon>Bacteria</taxon>
        <taxon>Bacillati</taxon>
        <taxon>Actinomycetota</taxon>
        <taxon>Actinomycetes</taxon>
        <taxon>Streptosporangiales</taxon>
        <taxon>Thermomonosporaceae</taxon>
        <taxon>Actinomadura</taxon>
    </lineage>
</organism>
<evidence type="ECO:0000313" key="4">
    <source>
        <dbReference type="Proteomes" id="UP000432015"/>
    </source>
</evidence>
<dbReference type="Gene3D" id="2.60.40.290">
    <property type="match status" value="1"/>
</dbReference>
<dbReference type="GO" id="GO:0005975">
    <property type="term" value="P:carbohydrate metabolic process"/>
    <property type="evidence" value="ECO:0007669"/>
    <property type="project" value="InterPro"/>
</dbReference>
<sequence length="168" mass="17374">MLAVMPVPLLPIVALVVAVGVVAYALSTQQISLNFAGGAPKESAHGPRDSPVSQRGPGQRASRGAGRPDGVVVAFRVQSRTARTFKATATVTNKGQAAVPRWALAFKIPNVSVRAVSGATVVRTGASPFVRGRGTIAPGESVRIVFTATGTARKPTYCVLNRLACTLV</sequence>
<dbReference type="EMBL" id="WOFH01000017">
    <property type="protein sequence ID" value="MUN41996.1"/>
    <property type="molecule type" value="Genomic_DNA"/>
</dbReference>
<dbReference type="InterPro" id="IPR008965">
    <property type="entry name" value="CBM2/CBM3_carb-bd_dom_sf"/>
</dbReference>
<protein>
    <recommendedName>
        <fullName evidence="2">CBM2 domain-containing protein</fullName>
    </recommendedName>
</protein>
<feature type="region of interest" description="Disordered" evidence="1">
    <location>
        <begin position="38"/>
        <end position="67"/>
    </location>
</feature>
<comment type="caution">
    <text evidence="3">The sequence shown here is derived from an EMBL/GenBank/DDBJ whole genome shotgun (WGS) entry which is preliminary data.</text>
</comment>
<proteinExistence type="predicted"/>
<evidence type="ECO:0000313" key="3">
    <source>
        <dbReference type="EMBL" id="MUN41996.1"/>
    </source>
</evidence>
<reference evidence="3 4" key="1">
    <citation type="submission" date="2019-11" db="EMBL/GenBank/DDBJ databases">
        <authorList>
            <person name="Cao P."/>
        </authorList>
    </citation>
    <scope>NUCLEOTIDE SEQUENCE [LARGE SCALE GENOMIC DNA]</scope>
    <source>
        <strain evidence="3 4">NEAU-AAG5</strain>
    </source>
</reference>